<keyword evidence="5" id="KW-0963">Cytoplasm</keyword>
<evidence type="ECO:0000256" key="1">
    <source>
        <dbReference type="ARBA" id="ARBA00009018"/>
    </source>
</evidence>
<dbReference type="GO" id="GO:0015937">
    <property type="term" value="P:coenzyme A biosynthetic process"/>
    <property type="evidence" value="ECO:0007669"/>
    <property type="project" value="UniProtKB-UniRule"/>
</dbReference>
<evidence type="ECO:0000256" key="5">
    <source>
        <dbReference type="HAMAP-Rule" id="MF_00376"/>
    </source>
</evidence>
<keyword evidence="2 5" id="KW-0547">Nucleotide-binding</keyword>
<dbReference type="OrthoDB" id="17745at2"/>
<dbReference type="NCBIfam" id="TIGR00152">
    <property type="entry name" value="dephospho-CoA kinase"/>
    <property type="match status" value="1"/>
</dbReference>
<evidence type="ECO:0000256" key="6">
    <source>
        <dbReference type="NCBIfam" id="TIGR00152"/>
    </source>
</evidence>
<dbReference type="PROSITE" id="PS51219">
    <property type="entry name" value="DPCK"/>
    <property type="match status" value="1"/>
</dbReference>
<dbReference type="GO" id="GO:0005737">
    <property type="term" value="C:cytoplasm"/>
    <property type="evidence" value="ECO:0007669"/>
    <property type="project" value="UniProtKB-SubCell"/>
</dbReference>
<dbReference type="InterPro" id="IPR001977">
    <property type="entry name" value="Depp_CoAkinase"/>
</dbReference>
<dbReference type="HAMAP" id="MF_00376">
    <property type="entry name" value="Dephospho_CoA_kinase"/>
    <property type="match status" value="1"/>
</dbReference>
<evidence type="ECO:0000256" key="4">
    <source>
        <dbReference type="ARBA" id="ARBA00022993"/>
    </source>
</evidence>
<dbReference type="eggNOG" id="COG0237">
    <property type="taxonomic scope" value="Bacteria"/>
</dbReference>
<comment type="similarity">
    <text evidence="1 5">Belongs to the CoaE family.</text>
</comment>
<dbReference type="UniPathway" id="UPA00241">
    <property type="reaction ID" value="UER00356"/>
</dbReference>
<dbReference type="PANTHER" id="PTHR10695:SF46">
    <property type="entry name" value="BIFUNCTIONAL COENZYME A SYNTHASE-RELATED"/>
    <property type="match status" value="1"/>
</dbReference>
<dbReference type="SUPFAM" id="SSF52540">
    <property type="entry name" value="P-loop containing nucleoside triphosphate hydrolases"/>
    <property type="match status" value="1"/>
</dbReference>
<name>D6YSE6_WADCW</name>
<dbReference type="EMBL" id="CP001928">
    <property type="protein sequence ID" value="ADI38991.1"/>
    <property type="molecule type" value="Genomic_DNA"/>
</dbReference>
<dbReference type="Gene3D" id="3.40.50.300">
    <property type="entry name" value="P-loop containing nucleotide triphosphate hydrolases"/>
    <property type="match status" value="1"/>
</dbReference>
<keyword evidence="5 7" id="KW-0418">Kinase</keyword>
<dbReference type="CDD" id="cd02022">
    <property type="entry name" value="DPCK"/>
    <property type="match status" value="1"/>
</dbReference>
<dbReference type="AlphaFoldDB" id="D6YSE6"/>
<sequence length="203" mass="23070">MLRLKKVAVTGGISSGKSLICQYFSEFGAYVIDADKIVHQLLNPDTEIGQKVVALLGERILDKQTISRSRVAKLVFLNPRLLKSLENLLHPLVYEEINRIYKKVAHEKNPPPLFVAEVPLLFESGGEAYFDQTIAVVSIQEKCWERYRASTGNEREDFNRRTACQLPQHVKAEKADIVIHNEGSIESLKKQTKTIYESLRQCT</sequence>
<keyword evidence="3 5" id="KW-0067">ATP-binding</keyword>
<dbReference type="InterPro" id="IPR027417">
    <property type="entry name" value="P-loop_NTPase"/>
</dbReference>
<evidence type="ECO:0000313" key="7">
    <source>
        <dbReference type="EMBL" id="ADI38991.1"/>
    </source>
</evidence>
<reference evidence="7 8" key="1">
    <citation type="journal article" date="2010" name="PLoS ONE">
        <title>The Waddlia genome: a window into chlamydial biology.</title>
        <authorList>
            <person name="Bertelli C."/>
            <person name="Collyn F."/>
            <person name="Croxatto A."/>
            <person name="Ruckert C."/>
            <person name="Polkinghorne A."/>
            <person name="Kebbi-Beghdadi C."/>
            <person name="Goesmann A."/>
            <person name="Vaughan L."/>
            <person name="Greub G."/>
        </authorList>
    </citation>
    <scope>NUCLEOTIDE SEQUENCE [LARGE SCALE GENOMIC DNA]</scope>
    <source>
        <strain evidence="8">ATCC VR-1470 / WSU 86-1044</strain>
    </source>
</reference>
<comment type="function">
    <text evidence="5">Catalyzes the phosphorylation of the 3'-hydroxyl group of dephosphocoenzyme A to form coenzyme A.</text>
</comment>
<evidence type="ECO:0000256" key="3">
    <source>
        <dbReference type="ARBA" id="ARBA00022840"/>
    </source>
</evidence>
<keyword evidence="5 7" id="KW-0808">Transferase</keyword>
<organism evidence="7 8">
    <name type="scientific">Waddlia chondrophila (strain ATCC VR-1470 / WSU 86-1044)</name>
    <dbReference type="NCBI Taxonomy" id="716544"/>
    <lineage>
        <taxon>Bacteria</taxon>
        <taxon>Pseudomonadati</taxon>
        <taxon>Chlamydiota</taxon>
        <taxon>Chlamydiia</taxon>
        <taxon>Parachlamydiales</taxon>
        <taxon>Waddliaceae</taxon>
        <taxon>Waddlia</taxon>
    </lineage>
</organism>
<comment type="pathway">
    <text evidence="5">Cofactor biosynthesis; coenzyme A biosynthesis; CoA from (R)-pantothenate: step 5/5.</text>
</comment>
<dbReference type="STRING" id="716544.wcw_1646"/>
<keyword evidence="4 5" id="KW-0173">Coenzyme A biosynthesis</keyword>
<gene>
    <name evidence="5 7" type="primary">coaE</name>
    <name evidence="7" type="ordered locus">wcw_1646</name>
</gene>
<dbReference type="GO" id="GO:0005524">
    <property type="term" value="F:ATP binding"/>
    <property type="evidence" value="ECO:0007669"/>
    <property type="project" value="UniProtKB-UniRule"/>
</dbReference>
<accession>D6YSE6</accession>
<keyword evidence="8" id="KW-1185">Reference proteome</keyword>
<dbReference type="HOGENOM" id="CLU_057180_3_1_0"/>
<dbReference type="Pfam" id="PF01121">
    <property type="entry name" value="CoaE"/>
    <property type="match status" value="1"/>
</dbReference>
<evidence type="ECO:0000256" key="2">
    <source>
        <dbReference type="ARBA" id="ARBA00022741"/>
    </source>
</evidence>
<dbReference type="Proteomes" id="UP000001505">
    <property type="component" value="Chromosome"/>
</dbReference>
<feature type="binding site" evidence="5">
    <location>
        <begin position="14"/>
        <end position="19"/>
    </location>
    <ligand>
        <name>ATP</name>
        <dbReference type="ChEBI" id="CHEBI:30616"/>
    </ligand>
</feature>
<proteinExistence type="inferred from homology"/>
<dbReference type="RefSeq" id="WP_013182697.1">
    <property type="nucleotide sequence ID" value="NC_014225.1"/>
</dbReference>
<evidence type="ECO:0000313" key="8">
    <source>
        <dbReference type="Proteomes" id="UP000001505"/>
    </source>
</evidence>
<dbReference type="KEGG" id="wch:wcw_1646"/>
<dbReference type="PANTHER" id="PTHR10695">
    <property type="entry name" value="DEPHOSPHO-COA KINASE-RELATED"/>
    <property type="match status" value="1"/>
</dbReference>
<comment type="subcellular location">
    <subcellularLocation>
        <location evidence="5">Cytoplasm</location>
    </subcellularLocation>
</comment>
<dbReference type="EC" id="2.7.1.24" evidence="5 6"/>
<comment type="catalytic activity">
    <reaction evidence="5">
        <text>3'-dephospho-CoA + ATP = ADP + CoA + H(+)</text>
        <dbReference type="Rhea" id="RHEA:18245"/>
        <dbReference type="ChEBI" id="CHEBI:15378"/>
        <dbReference type="ChEBI" id="CHEBI:30616"/>
        <dbReference type="ChEBI" id="CHEBI:57287"/>
        <dbReference type="ChEBI" id="CHEBI:57328"/>
        <dbReference type="ChEBI" id="CHEBI:456216"/>
        <dbReference type="EC" id="2.7.1.24"/>
    </reaction>
</comment>
<protein>
    <recommendedName>
        <fullName evidence="5 6">Dephospho-CoA kinase</fullName>
        <ecNumber evidence="5 6">2.7.1.24</ecNumber>
    </recommendedName>
    <alternativeName>
        <fullName evidence="5">Dephosphocoenzyme A kinase</fullName>
    </alternativeName>
</protein>
<dbReference type="GO" id="GO:0004140">
    <property type="term" value="F:dephospho-CoA kinase activity"/>
    <property type="evidence" value="ECO:0007669"/>
    <property type="project" value="UniProtKB-UniRule"/>
</dbReference>